<feature type="coiled-coil region" evidence="1">
    <location>
        <begin position="58"/>
        <end position="88"/>
    </location>
</feature>
<organism evidence="2 3">
    <name type="scientific">Alkalicoccus luteus</name>
    <dbReference type="NCBI Taxonomy" id="1237094"/>
    <lineage>
        <taxon>Bacteria</taxon>
        <taxon>Bacillati</taxon>
        <taxon>Bacillota</taxon>
        <taxon>Bacilli</taxon>
        <taxon>Bacillales</taxon>
        <taxon>Bacillaceae</taxon>
        <taxon>Alkalicoccus</taxon>
    </lineage>
</organism>
<dbReference type="Proteomes" id="UP000752012">
    <property type="component" value="Unassembled WGS sequence"/>
</dbReference>
<dbReference type="InterPro" id="IPR036514">
    <property type="entry name" value="SGNH_hydro_sf"/>
</dbReference>
<dbReference type="GO" id="GO:0016787">
    <property type="term" value="F:hydrolase activity"/>
    <property type="evidence" value="ECO:0007669"/>
    <property type="project" value="UniProtKB-KW"/>
</dbReference>
<evidence type="ECO:0000313" key="2">
    <source>
        <dbReference type="EMBL" id="NJP37439.1"/>
    </source>
</evidence>
<sequence length="295" mass="32897">MQRITLLIVVVLTGVTVLVGRLYYQDQLQATADQAHEQLAASAGIDAEELEVQDDEEADEAAVVLEEAAEEENELEESAYDEEKLEQLTSELPNSIADRITERLSAGEAVRVLTVGTRSSTDAEDEGLTPWPELLEEELNEAYGEGTFQFTNVSFGGFTTEEIVEQNRHDDLADNEADILLLEGFNWNNNLAVVTGDDAHEQIDAIAEAATADNSDLITVLHPSPPAYETSIYPEQVADFADFAEEEGYVYINHWEAWPDLDDEELLDYVTEERMPNQDGHTLWAEAIRPYLVTQ</sequence>
<proteinExistence type="predicted"/>
<dbReference type="SUPFAM" id="SSF52266">
    <property type="entry name" value="SGNH hydrolase"/>
    <property type="match status" value="1"/>
</dbReference>
<name>A0A969PR21_9BACI</name>
<accession>A0A969PR21</accession>
<protein>
    <submittedName>
        <fullName evidence="2">SGNH/GDSL hydrolase family protein</fullName>
    </submittedName>
</protein>
<dbReference type="RefSeq" id="WP_168005992.1">
    <property type="nucleotide sequence ID" value="NZ_JAATHJ010000008.1"/>
</dbReference>
<keyword evidence="1" id="KW-0175">Coiled coil</keyword>
<dbReference type="EMBL" id="JAATHJ010000008">
    <property type="protein sequence ID" value="NJP37439.1"/>
    <property type="molecule type" value="Genomic_DNA"/>
</dbReference>
<keyword evidence="2" id="KW-0378">Hydrolase</keyword>
<dbReference type="CDD" id="cd00229">
    <property type="entry name" value="SGNH_hydrolase"/>
    <property type="match status" value="1"/>
</dbReference>
<keyword evidence="3" id="KW-1185">Reference proteome</keyword>
<evidence type="ECO:0000256" key="1">
    <source>
        <dbReference type="SAM" id="Coils"/>
    </source>
</evidence>
<evidence type="ECO:0000313" key="3">
    <source>
        <dbReference type="Proteomes" id="UP000752012"/>
    </source>
</evidence>
<dbReference type="AlphaFoldDB" id="A0A969PR21"/>
<dbReference type="Gene3D" id="3.40.50.1110">
    <property type="entry name" value="SGNH hydrolase"/>
    <property type="match status" value="1"/>
</dbReference>
<reference evidence="2 3" key="1">
    <citation type="submission" date="2020-03" db="EMBL/GenBank/DDBJ databases">
        <title>Assessment of the enzymatic potential of alkaline-tolerant lipase obtained from Bacillus luteus H11 (technogenic soil) for the bioremediation of saline soils contaminated with petroleum substances.</title>
        <authorList>
            <person name="Kalwasinska A."/>
        </authorList>
    </citation>
    <scope>NUCLEOTIDE SEQUENCE [LARGE SCALE GENOMIC DNA]</scope>
    <source>
        <strain evidence="2 3">H11</strain>
    </source>
</reference>
<gene>
    <name evidence="2" type="ORF">HCN83_07540</name>
</gene>
<comment type="caution">
    <text evidence="2">The sequence shown here is derived from an EMBL/GenBank/DDBJ whole genome shotgun (WGS) entry which is preliminary data.</text>
</comment>